<dbReference type="InterPro" id="IPR032465">
    <property type="entry name" value="ACMSD"/>
</dbReference>
<organism evidence="3 4">
    <name type="scientific">Pseudomonas poae</name>
    <dbReference type="NCBI Taxonomy" id="200451"/>
    <lineage>
        <taxon>Bacteria</taxon>
        <taxon>Pseudomonadati</taxon>
        <taxon>Pseudomonadota</taxon>
        <taxon>Gammaproteobacteria</taxon>
        <taxon>Pseudomonadales</taxon>
        <taxon>Pseudomonadaceae</taxon>
        <taxon>Pseudomonas</taxon>
    </lineage>
</organism>
<dbReference type="Proteomes" id="UP000284656">
    <property type="component" value="Unassembled WGS sequence"/>
</dbReference>
<dbReference type="InterPro" id="IPR032466">
    <property type="entry name" value="Metal_Hydrolase"/>
</dbReference>
<dbReference type="InterPro" id="IPR006680">
    <property type="entry name" value="Amidohydro-rel"/>
</dbReference>
<dbReference type="Gene3D" id="3.20.20.140">
    <property type="entry name" value="Metal-dependent hydrolases"/>
    <property type="match status" value="1"/>
</dbReference>
<protein>
    <recommendedName>
        <fullName evidence="2">Amidohydrolase-related domain-containing protein</fullName>
    </recommendedName>
</protein>
<evidence type="ECO:0000259" key="2">
    <source>
        <dbReference type="Pfam" id="PF04909"/>
    </source>
</evidence>
<dbReference type="EMBL" id="MOAY01000081">
    <property type="protein sequence ID" value="ROM33973.1"/>
    <property type="molecule type" value="Genomic_DNA"/>
</dbReference>
<name>A0A423ERR7_9PSED</name>
<sequence>MRPFVFSCDAHIVEPLDLFTKNMSPANRQWAPNAEVDDKGMRLNKLGDTVLFKIPANFHAHKVGDSNDLDTRRRGVRDLSLRFADMERDGVDAELCFPSLGLLAPSIPDREASREAARIYNDWAWDFLADVRNKLIPAAIIPLVDMDDALEELKRVIALGFRAIMMPPVSVPETPKYNDPAWDIFFATCAEAGIPLVFHTGVGVINLRALRGPGGALFNYTRQMNDAVDVIAALVGGGVLDRNPDAHVLFVECGAGWLLGLAERMDEVYEGHAPMIQPKLGRKPSEIVRDQVHCSFQNDPGCLLTYKLLSIDNFLFATDYPHSEGTFPFSRQLVERMFDHVPDITEEEKAKVLGLNAVKLFGISPEMVRHDTERMLARQQAANNA</sequence>
<dbReference type="RefSeq" id="WP_185021969.1">
    <property type="nucleotide sequence ID" value="NZ_MOAY01000081.1"/>
</dbReference>
<evidence type="ECO:0000313" key="4">
    <source>
        <dbReference type="Proteomes" id="UP000284656"/>
    </source>
</evidence>
<dbReference type="SUPFAM" id="SSF51556">
    <property type="entry name" value="Metallo-dependent hydrolases"/>
    <property type="match status" value="1"/>
</dbReference>
<feature type="domain" description="Amidohydrolase-related" evidence="2">
    <location>
        <begin position="59"/>
        <end position="363"/>
    </location>
</feature>
<dbReference type="AlphaFoldDB" id="A0A423ERR7"/>
<gene>
    <name evidence="3" type="ORF">BK648_24765</name>
</gene>
<evidence type="ECO:0000256" key="1">
    <source>
        <dbReference type="ARBA" id="ARBA00023239"/>
    </source>
</evidence>
<comment type="caution">
    <text evidence="3">The sequence shown here is derived from an EMBL/GenBank/DDBJ whole genome shotgun (WGS) entry which is preliminary data.</text>
</comment>
<reference evidence="3 4" key="1">
    <citation type="submission" date="2016-10" db="EMBL/GenBank/DDBJ databases">
        <title>Comparative genome analysis of multiple Pseudomonas spp. focuses on biocontrol and plant growth promoting traits.</title>
        <authorList>
            <person name="Tao X.-Y."/>
            <person name="Taylor C.G."/>
        </authorList>
    </citation>
    <scope>NUCLEOTIDE SEQUENCE [LARGE SCALE GENOMIC DNA]</scope>
    <source>
        <strain evidence="3 4">29G9</strain>
    </source>
</reference>
<proteinExistence type="predicted"/>
<dbReference type="PANTHER" id="PTHR21240">
    <property type="entry name" value="2-AMINO-3-CARBOXYLMUCONATE-6-SEMIALDEHYDE DECARBOXYLASE"/>
    <property type="match status" value="1"/>
</dbReference>
<accession>A0A423ERR7</accession>
<dbReference type="GO" id="GO:0005737">
    <property type="term" value="C:cytoplasm"/>
    <property type="evidence" value="ECO:0007669"/>
    <property type="project" value="TreeGrafter"/>
</dbReference>
<dbReference type="GO" id="GO:0019748">
    <property type="term" value="P:secondary metabolic process"/>
    <property type="evidence" value="ECO:0007669"/>
    <property type="project" value="TreeGrafter"/>
</dbReference>
<keyword evidence="1" id="KW-0456">Lyase</keyword>
<dbReference type="PANTHER" id="PTHR21240:SF28">
    <property type="entry name" value="ISO-OROTATE DECARBOXYLASE (EUROFUNG)"/>
    <property type="match status" value="1"/>
</dbReference>
<evidence type="ECO:0000313" key="3">
    <source>
        <dbReference type="EMBL" id="ROM33973.1"/>
    </source>
</evidence>
<dbReference type="GO" id="GO:0016787">
    <property type="term" value="F:hydrolase activity"/>
    <property type="evidence" value="ECO:0007669"/>
    <property type="project" value="InterPro"/>
</dbReference>
<dbReference type="GO" id="GO:0016831">
    <property type="term" value="F:carboxy-lyase activity"/>
    <property type="evidence" value="ECO:0007669"/>
    <property type="project" value="InterPro"/>
</dbReference>
<dbReference type="Pfam" id="PF04909">
    <property type="entry name" value="Amidohydro_2"/>
    <property type="match status" value="1"/>
</dbReference>